<dbReference type="GO" id="GO:0043161">
    <property type="term" value="P:proteasome-mediated ubiquitin-dependent protein catabolic process"/>
    <property type="evidence" value="ECO:0007669"/>
    <property type="project" value="TreeGrafter"/>
</dbReference>
<dbReference type="PROSITE" id="PS00678">
    <property type="entry name" value="WD_REPEATS_1"/>
    <property type="match status" value="1"/>
</dbReference>
<feature type="domain" description="Translation initiation factor beta propellor-like" evidence="7">
    <location>
        <begin position="109"/>
        <end position="226"/>
    </location>
</feature>
<evidence type="ECO:0000256" key="4">
    <source>
        <dbReference type="ARBA" id="ARBA00023204"/>
    </source>
</evidence>
<dbReference type="InterPro" id="IPR019775">
    <property type="entry name" value="WD40_repeat_CS"/>
</dbReference>
<dbReference type="PROSITE" id="PS50294">
    <property type="entry name" value="WD_REPEATS_REGION"/>
    <property type="match status" value="1"/>
</dbReference>
<dbReference type="PANTHER" id="PTHR46202">
    <property type="entry name" value="DNA EXCISION REPAIR PROTEIN ERCC-8"/>
    <property type="match status" value="1"/>
</dbReference>
<dbReference type="AlphaFoldDB" id="A0A9W8CTK4"/>
<dbReference type="InterPro" id="IPR036322">
    <property type="entry name" value="WD40_repeat_dom_sf"/>
</dbReference>
<proteinExistence type="predicted"/>
<dbReference type="InterPro" id="IPR020472">
    <property type="entry name" value="WD40_PAC1"/>
</dbReference>
<dbReference type="SMART" id="SM00320">
    <property type="entry name" value="WD40"/>
    <property type="match status" value="6"/>
</dbReference>
<evidence type="ECO:0000313" key="8">
    <source>
        <dbReference type="EMBL" id="KAJ1723268.1"/>
    </source>
</evidence>
<dbReference type="InterPro" id="IPR015943">
    <property type="entry name" value="WD40/YVTN_repeat-like_dom_sf"/>
</dbReference>
<feature type="repeat" description="WD" evidence="5">
    <location>
        <begin position="177"/>
        <end position="199"/>
    </location>
</feature>
<dbReference type="Pfam" id="PF08662">
    <property type="entry name" value="eIF2A"/>
    <property type="match status" value="1"/>
</dbReference>
<dbReference type="PRINTS" id="PR00320">
    <property type="entry name" value="GPROTEINBRPT"/>
</dbReference>
<keyword evidence="2" id="KW-0677">Repeat</keyword>
<feature type="repeat" description="WD" evidence="5">
    <location>
        <begin position="71"/>
        <end position="104"/>
    </location>
</feature>
<dbReference type="GO" id="GO:0006283">
    <property type="term" value="P:transcription-coupled nucleotide-excision repair"/>
    <property type="evidence" value="ECO:0007669"/>
    <property type="project" value="InterPro"/>
</dbReference>
<dbReference type="InterPro" id="IPR042238">
    <property type="entry name" value="Rad28/ERCC8/Ckn1/ATCSA-1"/>
</dbReference>
<sequence length="363" mass="37218">MAMAETKRVAREHRSAVHCVAIDRASQRLLLSGGADAAVRLYDLEQLETVSMGTRQITAQQQTAAATTGRGGGHSGLVSSVAWYGGDAGMFASGSFDGTVRVWDAADMSEACRFDMDSRVRSVAMSATGEHALVAVGDMSDHVRLCDLRTGAAAQSLAVEGRGTVAVAWSATGAYSLATGACDGAVRVWDVRRADAHVAAVGQLQHVGDVAFTADGRHVVGASTGGRVCKWTVGGVLAFDMQTQAPPTTVPPPPAAAEPLRMAMAGDATVFVPGCGGNGMAVAAVDVDAGAQMAALEGHMSQALCAAWRGMARLELYTGGSNGELIVWGAAGREAATAAQEAAREDAWSESDSDGNDSDSDSD</sequence>
<keyword evidence="9" id="KW-1185">Reference proteome</keyword>
<dbReference type="EMBL" id="JANBOJ010000073">
    <property type="protein sequence ID" value="KAJ1723268.1"/>
    <property type="molecule type" value="Genomic_DNA"/>
</dbReference>
<feature type="compositionally biased region" description="Acidic residues" evidence="6">
    <location>
        <begin position="348"/>
        <end position="363"/>
    </location>
</feature>
<dbReference type="InterPro" id="IPR001680">
    <property type="entry name" value="WD40_rpt"/>
</dbReference>
<keyword evidence="1 5" id="KW-0853">WD repeat</keyword>
<dbReference type="GO" id="GO:0000109">
    <property type="term" value="C:nucleotide-excision repair complex"/>
    <property type="evidence" value="ECO:0007669"/>
    <property type="project" value="TreeGrafter"/>
</dbReference>
<evidence type="ECO:0000256" key="6">
    <source>
        <dbReference type="SAM" id="MobiDB-lite"/>
    </source>
</evidence>
<accession>A0A9W8CTK4</accession>
<dbReference type="Gene3D" id="2.130.10.10">
    <property type="entry name" value="YVTN repeat-like/Quinoprotein amine dehydrogenase"/>
    <property type="match status" value="1"/>
</dbReference>
<evidence type="ECO:0000256" key="5">
    <source>
        <dbReference type="PROSITE-ProRule" id="PRU00221"/>
    </source>
</evidence>
<comment type="caution">
    <text evidence="8">The sequence shown here is derived from an EMBL/GenBank/DDBJ whole genome shotgun (WGS) entry which is preliminary data.</text>
</comment>
<feature type="repeat" description="WD" evidence="5">
    <location>
        <begin position="10"/>
        <end position="52"/>
    </location>
</feature>
<dbReference type="PANTHER" id="PTHR46202:SF1">
    <property type="entry name" value="DNA EXCISION REPAIR PROTEIN ERCC-8"/>
    <property type="match status" value="1"/>
</dbReference>
<reference evidence="8" key="1">
    <citation type="submission" date="2022-07" db="EMBL/GenBank/DDBJ databases">
        <title>Phylogenomic reconstructions and comparative analyses of Kickxellomycotina fungi.</title>
        <authorList>
            <person name="Reynolds N.K."/>
            <person name="Stajich J.E."/>
            <person name="Barry K."/>
            <person name="Grigoriev I.V."/>
            <person name="Crous P."/>
            <person name="Smith M.E."/>
        </authorList>
    </citation>
    <scope>NUCLEOTIDE SEQUENCE</scope>
    <source>
        <strain evidence="8">NBRC 32514</strain>
    </source>
</reference>
<evidence type="ECO:0000259" key="7">
    <source>
        <dbReference type="Pfam" id="PF08662"/>
    </source>
</evidence>
<gene>
    <name evidence="8" type="ORF">LPJ53_002366</name>
</gene>
<protein>
    <recommendedName>
        <fullName evidence="7">Translation initiation factor beta propellor-like domain-containing protein</fullName>
    </recommendedName>
</protein>
<evidence type="ECO:0000313" key="9">
    <source>
        <dbReference type="Proteomes" id="UP001149813"/>
    </source>
</evidence>
<feature type="region of interest" description="Disordered" evidence="6">
    <location>
        <begin position="337"/>
        <end position="363"/>
    </location>
</feature>
<organism evidence="8 9">
    <name type="scientific">Coemansia erecta</name>
    <dbReference type="NCBI Taxonomy" id="147472"/>
    <lineage>
        <taxon>Eukaryota</taxon>
        <taxon>Fungi</taxon>
        <taxon>Fungi incertae sedis</taxon>
        <taxon>Zoopagomycota</taxon>
        <taxon>Kickxellomycotina</taxon>
        <taxon>Kickxellomycetes</taxon>
        <taxon>Kickxellales</taxon>
        <taxon>Kickxellaceae</taxon>
        <taxon>Coemansia</taxon>
    </lineage>
</organism>
<name>A0A9W8CTK4_9FUNG</name>
<dbReference type="InterPro" id="IPR013979">
    <property type="entry name" value="TIF_beta_prop-like"/>
</dbReference>
<evidence type="ECO:0000256" key="1">
    <source>
        <dbReference type="ARBA" id="ARBA00022574"/>
    </source>
</evidence>
<dbReference type="PROSITE" id="PS50082">
    <property type="entry name" value="WD_REPEATS_2"/>
    <property type="match status" value="3"/>
</dbReference>
<dbReference type="Proteomes" id="UP001149813">
    <property type="component" value="Unassembled WGS sequence"/>
</dbReference>
<dbReference type="Pfam" id="PF00400">
    <property type="entry name" value="WD40"/>
    <property type="match status" value="2"/>
</dbReference>
<dbReference type="GO" id="GO:0031464">
    <property type="term" value="C:Cul4A-RING E3 ubiquitin ligase complex"/>
    <property type="evidence" value="ECO:0007669"/>
    <property type="project" value="TreeGrafter"/>
</dbReference>
<dbReference type="SUPFAM" id="SSF50978">
    <property type="entry name" value="WD40 repeat-like"/>
    <property type="match status" value="1"/>
</dbReference>
<keyword evidence="3" id="KW-0227">DNA damage</keyword>
<dbReference type="OrthoDB" id="361494at2759"/>
<keyword evidence="4" id="KW-0234">DNA repair</keyword>
<dbReference type="GO" id="GO:0000209">
    <property type="term" value="P:protein polyubiquitination"/>
    <property type="evidence" value="ECO:0007669"/>
    <property type="project" value="TreeGrafter"/>
</dbReference>
<evidence type="ECO:0000256" key="2">
    <source>
        <dbReference type="ARBA" id="ARBA00022737"/>
    </source>
</evidence>
<evidence type="ECO:0000256" key="3">
    <source>
        <dbReference type="ARBA" id="ARBA00022763"/>
    </source>
</evidence>